<keyword evidence="3" id="KW-1015">Disulfide bond</keyword>
<organism evidence="6 7">
    <name type="scientific">Rotaria magnacalcarata</name>
    <dbReference type="NCBI Taxonomy" id="392030"/>
    <lineage>
        <taxon>Eukaryota</taxon>
        <taxon>Metazoa</taxon>
        <taxon>Spiralia</taxon>
        <taxon>Gnathifera</taxon>
        <taxon>Rotifera</taxon>
        <taxon>Eurotatoria</taxon>
        <taxon>Bdelloidea</taxon>
        <taxon>Philodinida</taxon>
        <taxon>Philodinidae</taxon>
        <taxon>Rotaria</taxon>
    </lineage>
</organism>
<dbReference type="SMART" id="SM00408">
    <property type="entry name" value="IGc2"/>
    <property type="match status" value="1"/>
</dbReference>
<dbReference type="InterPro" id="IPR036179">
    <property type="entry name" value="Ig-like_dom_sf"/>
</dbReference>
<dbReference type="SMART" id="SM00409">
    <property type="entry name" value="IG"/>
    <property type="match status" value="1"/>
</dbReference>
<feature type="domain" description="Ig-like" evidence="5">
    <location>
        <begin position="100"/>
        <end position="189"/>
    </location>
</feature>
<evidence type="ECO:0000256" key="2">
    <source>
        <dbReference type="ARBA" id="ARBA00022490"/>
    </source>
</evidence>
<dbReference type="InterPro" id="IPR007110">
    <property type="entry name" value="Ig-like_dom"/>
</dbReference>
<dbReference type="PANTHER" id="PTHR47633:SF3">
    <property type="entry name" value="STRIATED MUSCLE PREFERENTIALLY EXPRESSED PROTEIN KINASE"/>
    <property type="match status" value="1"/>
</dbReference>
<comment type="subcellular location">
    <subcellularLocation>
        <location evidence="1">Cytoplasm</location>
    </subcellularLocation>
</comment>
<sequence length="349" mass="38930">NSARQFKPIEFVVSGGLSGFNNSVEKYATVGDGSYTTTTTTKRTITSSDTGGYNETTNRSVIRGIRPYDQVDLVLQPDSSLSSTSKVLTTTVGLDSNHAPYFALSLHDQTTREGESVLFEVVVSAQPSAEIVWDKDGKLIGDDSAFRLDYYGDGRTTLYIPEAFFDDQGNYTCTATNSLGTCRTTARLTVDSTGEGSAPKRRHMDDSSVFYYEQGPRQTLESYHLYSQPSRTITQVTEETEIYQIPSERQHNEIKYSIHGSQPKFQPVSFLVSSNQENQQQQQQRSSGLVATVAKQAGPTYSQYQQYVPHEPEHMQTESATSIIRYAYSHEQPTSTSYTTTKPNFTKVY</sequence>
<name>A0A8S3AG64_9BILA</name>
<protein>
    <recommendedName>
        <fullName evidence="5">Ig-like domain-containing protein</fullName>
    </recommendedName>
</protein>
<evidence type="ECO:0000256" key="3">
    <source>
        <dbReference type="ARBA" id="ARBA00023157"/>
    </source>
</evidence>
<dbReference type="GO" id="GO:0005737">
    <property type="term" value="C:cytoplasm"/>
    <property type="evidence" value="ECO:0007669"/>
    <property type="project" value="UniProtKB-SubCell"/>
</dbReference>
<dbReference type="SUPFAM" id="SSF48726">
    <property type="entry name" value="Immunoglobulin"/>
    <property type="match status" value="1"/>
</dbReference>
<dbReference type="GO" id="GO:0004674">
    <property type="term" value="F:protein serine/threonine kinase activity"/>
    <property type="evidence" value="ECO:0007669"/>
    <property type="project" value="UniProtKB-KW"/>
</dbReference>
<dbReference type="AlphaFoldDB" id="A0A8S3AG64"/>
<keyword evidence="2" id="KW-0963">Cytoplasm</keyword>
<dbReference type="PANTHER" id="PTHR47633">
    <property type="entry name" value="IMMUNOGLOBULIN"/>
    <property type="match status" value="1"/>
</dbReference>
<dbReference type="InterPro" id="IPR003598">
    <property type="entry name" value="Ig_sub2"/>
</dbReference>
<reference evidence="6" key="1">
    <citation type="submission" date="2021-02" db="EMBL/GenBank/DDBJ databases">
        <authorList>
            <person name="Nowell W R."/>
        </authorList>
    </citation>
    <scope>NUCLEOTIDE SEQUENCE</scope>
</reference>
<evidence type="ECO:0000313" key="7">
    <source>
        <dbReference type="Proteomes" id="UP000676336"/>
    </source>
</evidence>
<gene>
    <name evidence="6" type="ORF">SMN809_LOCUS44061</name>
</gene>
<proteinExistence type="predicted"/>
<dbReference type="EMBL" id="CAJOBI010131363">
    <property type="protein sequence ID" value="CAF4726053.1"/>
    <property type="molecule type" value="Genomic_DNA"/>
</dbReference>
<evidence type="ECO:0000256" key="4">
    <source>
        <dbReference type="ARBA" id="ARBA00023319"/>
    </source>
</evidence>
<feature type="non-terminal residue" evidence="6">
    <location>
        <position position="1"/>
    </location>
</feature>
<evidence type="ECO:0000259" key="5">
    <source>
        <dbReference type="PROSITE" id="PS50835"/>
    </source>
</evidence>
<dbReference type="FunFam" id="2.60.40.10:FF:000425">
    <property type="entry name" value="Myosin light chain kinase"/>
    <property type="match status" value="1"/>
</dbReference>
<dbReference type="InterPro" id="IPR003599">
    <property type="entry name" value="Ig_sub"/>
</dbReference>
<evidence type="ECO:0000313" key="6">
    <source>
        <dbReference type="EMBL" id="CAF4726053.1"/>
    </source>
</evidence>
<accession>A0A8S3AG64</accession>
<dbReference type="Pfam" id="PF07679">
    <property type="entry name" value="I-set"/>
    <property type="match status" value="1"/>
</dbReference>
<dbReference type="PROSITE" id="PS50835">
    <property type="entry name" value="IG_LIKE"/>
    <property type="match status" value="1"/>
</dbReference>
<dbReference type="InterPro" id="IPR013098">
    <property type="entry name" value="Ig_I-set"/>
</dbReference>
<comment type="caution">
    <text evidence="6">The sequence shown here is derived from an EMBL/GenBank/DDBJ whole genome shotgun (WGS) entry which is preliminary data.</text>
</comment>
<dbReference type="InterPro" id="IPR013783">
    <property type="entry name" value="Ig-like_fold"/>
</dbReference>
<keyword evidence="4" id="KW-0393">Immunoglobulin domain</keyword>
<dbReference type="Gene3D" id="2.60.40.10">
    <property type="entry name" value="Immunoglobulins"/>
    <property type="match status" value="1"/>
</dbReference>
<dbReference type="Proteomes" id="UP000676336">
    <property type="component" value="Unassembled WGS sequence"/>
</dbReference>
<evidence type="ECO:0000256" key="1">
    <source>
        <dbReference type="ARBA" id="ARBA00004496"/>
    </source>
</evidence>